<evidence type="ECO:0000256" key="1">
    <source>
        <dbReference type="SAM" id="Phobius"/>
    </source>
</evidence>
<gene>
    <name evidence="2" type="ORF">HYG81_00435</name>
</gene>
<dbReference type="Proteomes" id="UP000510869">
    <property type="component" value="Chromosome"/>
</dbReference>
<feature type="transmembrane region" description="Helical" evidence="1">
    <location>
        <begin position="52"/>
        <end position="70"/>
    </location>
</feature>
<keyword evidence="1" id="KW-0812">Transmembrane</keyword>
<dbReference type="EMBL" id="CP059154">
    <property type="protein sequence ID" value="QLK26131.1"/>
    <property type="molecule type" value="Genomic_DNA"/>
</dbReference>
<evidence type="ECO:0000313" key="3">
    <source>
        <dbReference type="Proteomes" id="UP000510869"/>
    </source>
</evidence>
<organism evidence="2 3">
    <name type="scientific">Natrinema zhouii</name>
    <dbReference type="NCBI Taxonomy" id="1710539"/>
    <lineage>
        <taxon>Archaea</taxon>
        <taxon>Methanobacteriati</taxon>
        <taxon>Methanobacteriota</taxon>
        <taxon>Stenosarchaea group</taxon>
        <taxon>Halobacteria</taxon>
        <taxon>Halobacteriales</taxon>
        <taxon>Natrialbaceae</taxon>
        <taxon>Natrinema</taxon>
    </lineage>
</organism>
<dbReference type="GeneID" id="56141626"/>
<reference evidence="2 3" key="1">
    <citation type="submission" date="2020-07" db="EMBL/GenBank/DDBJ databases">
        <title>Natrinema (YPL30) sp. nov. and Haloterrigena xxxxxx (YPL8) sp. nov., isolated from a salt mine.</title>
        <authorList>
            <person name="Cui H."/>
        </authorList>
    </citation>
    <scope>NUCLEOTIDE SEQUENCE [LARGE SCALE GENOMIC DNA]</scope>
    <source>
        <strain evidence="2 3">YPL13</strain>
    </source>
</reference>
<protein>
    <submittedName>
        <fullName evidence="2">Uncharacterized protein</fullName>
    </submittedName>
</protein>
<accession>A0A7D6CRF8</accession>
<keyword evidence="1" id="KW-0472">Membrane</keyword>
<dbReference type="RefSeq" id="WP_180841310.1">
    <property type="nucleotide sequence ID" value="NZ_CP059154.1"/>
</dbReference>
<feature type="transmembrane region" description="Helical" evidence="1">
    <location>
        <begin position="21"/>
        <end position="40"/>
    </location>
</feature>
<sequence length="76" mass="8309">MTAASPGRLTRSTSLRDHPELVAVVVVASVIALIAIRYLVVDRLEIDASTSYMAGAFVGLLIAQFIRRLCDWYGVE</sequence>
<dbReference type="AlphaFoldDB" id="A0A7D6CRF8"/>
<name>A0A7D6CRF8_9EURY</name>
<evidence type="ECO:0000313" key="2">
    <source>
        <dbReference type="EMBL" id="QLK26131.1"/>
    </source>
</evidence>
<keyword evidence="3" id="KW-1185">Reference proteome</keyword>
<keyword evidence="1" id="KW-1133">Transmembrane helix</keyword>
<proteinExistence type="predicted"/>
<dbReference type="KEGG" id="nay:HYG81_00435"/>